<dbReference type="PRINTS" id="PR00455">
    <property type="entry name" value="HTHTETR"/>
</dbReference>
<dbReference type="InterPro" id="IPR009057">
    <property type="entry name" value="Homeodomain-like_sf"/>
</dbReference>
<evidence type="ECO:0000259" key="3">
    <source>
        <dbReference type="PROSITE" id="PS50977"/>
    </source>
</evidence>
<reference evidence="4 5" key="1">
    <citation type="submission" date="2018-03" db="EMBL/GenBank/DDBJ databases">
        <title>Characteristics and genome of n-alkane degrading marine bacteria Gordonia iterans isolated from crude oil contaminated in Tae-an, South Korea.</title>
        <authorList>
            <person name="Lee S.-S."/>
            <person name="Kim H."/>
        </authorList>
    </citation>
    <scope>NUCLEOTIDE SEQUENCE [LARGE SCALE GENOMIC DNA]</scope>
    <source>
        <strain evidence="4 5">Co17</strain>
    </source>
</reference>
<gene>
    <name evidence="4" type="ORF">C6V83_05610</name>
</gene>
<dbReference type="PANTHER" id="PTHR30055:SF153">
    <property type="entry name" value="HTH-TYPE TRANSCRIPTIONAL REPRESSOR RV3405C"/>
    <property type="match status" value="1"/>
</dbReference>
<dbReference type="PROSITE" id="PS50977">
    <property type="entry name" value="HTH_TETR_2"/>
    <property type="match status" value="1"/>
</dbReference>
<dbReference type="PANTHER" id="PTHR30055">
    <property type="entry name" value="HTH-TYPE TRANSCRIPTIONAL REGULATOR RUTR"/>
    <property type="match status" value="1"/>
</dbReference>
<evidence type="ECO:0000313" key="4">
    <source>
        <dbReference type="EMBL" id="AVL99835.1"/>
    </source>
</evidence>
<organism evidence="4 5">
    <name type="scientific">Gordonia iterans</name>
    <dbReference type="NCBI Taxonomy" id="1004901"/>
    <lineage>
        <taxon>Bacteria</taxon>
        <taxon>Bacillati</taxon>
        <taxon>Actinomycetota</taxon>
        <taxon>Actinomycetes</taxon>
        <taxon>Mycobacteriales</taxon>
        <taxon>Gordoniaceae</taxon>
        <taxon>Gordonia</taxon>
    </lineage>
</organism>
<name>A0A2S0KDV2_9ACTN</name>
<dbReference type="Pfam" id="PF00440">
    <property type="entry name" value="TetR_N"/>
    <property type="match status" value="1"/>
</dbReference>
<dbReference type="SUPFAM" id="SSF46689">
    <property type="entry name" value="Homeodomain-like"/>
    <property type="match status" value="1"/>
</dbReference>
<sequence length="222" mass="24307">MAQGDPIEGTFIERALREAADGAGRREDKTRTKLLDAAYEQFCETGIARASMEEVARRAGTARITIYRKFDSKDALVDAVMLRELQRYFVEFAAEVAAAETVEDRLVAGFVTALRTIGSNPLITKLLETEPALVPGLVGGGDRRTMFEVRDFVAQQLRREQEAGRIAPEISTLVAADLMVRISGSLLTSPSDLFGFDDEAALTDVARRFILPLVGLGSARPR</sequence>
<dbReference type="Gene3D" id="1.10.10.60">
    <property type="entry name" value="Homeodomain-like"/>
    <property type="match status" value="1"/>
</dbReference>
<dbReference type="GO" id="GO:0003700">
    <property type="term" value="F:DNA-binding transcription factor activity"/>
    <property type="evidence" value="ECO:0007669"/>
    <property type="project" value="TreeGrafter"/>
</dbReference>
<dbReference type="AlphaFoldDB" id="A0A2S0KDV2"/>
<evidence type="ECO:0000256" key="2">
    <source>
        <dbReference type="PROSITE-ProRule" id="PRU00335"/>
    </source>
</evidence>
<protein>
    <submittedName>
        <fullName evidence="4">TetR family transcriptional regulator</fullName>
    </submittedName>
</protein>
<dbReference type="KEGG" id="git:C6V83_05610"/>
<dbReference type="Gene3D" id="1.10.357.10">
    <property type="entry name" value="Tetracycline Repressor, domain 2"/>
    <property type="match status" value="1"/>
</dbReference>
<dbReference type="GO" id="GO:0000976">
    <property type="term" value="F:transcription cis-regulatory region binding"/>
    <property type="evidence" value="ECO:0007669"/>
    <property type="project" value="TreeGrafter"/>
</dbReference>
<dbReference type="Proteomes" id="UP000239814">
    <property type="component" value="Chromosome"/>
</dbReference>
<keyword evidence="1 2" id="KW-0238">DNA-binding</keyword>
<feature type="domain" description="HTH tetR-type" evidence="3">
    <location>
        <begin position="28"/>
        <end position="88"/>
    </location>
</feature>
<dbReference type="InterPro" id="IPR001647">
    <property type="entry name" value="HTH_TetR"/>
</dbReference>
<feature type="DNA-binding region" description="H-T-H motif" evidence="2">
    <location>
        <begin position="51"/>
        <end position="70"/>
    </location>
</feature>
<accession>A0A2S0KDV2</accession>
<proteinExistence type="predicted"/>
<dbReference type="OrthoDB" id="6077212at2"/>
<evidence type="ECO:0000313" key="5">
    <source>
        <dbReference type="Proteomes" id="UP000239814"/>
    </source>
</evidence>
<evidence type="ECO:0000256" key="1">
    <source>
        <dbReference type="ARBA" id="ARBA00023125"/>
    </source>
</evidence>
<keyword evidence="5" id="KW-1185">Reference proteome</keyword>
<dbReference type="EMBL" id="CP027433">
    <property type="protein sequence ID" value="AVL99835.1"/>
    <property type="molecule type" value="Genomic_DNA"/>
</dbReference>
<dbReference type="InterPro" id="IPR050109">
    <property type="entry name" value="HTH-type_TetR-like_transc_reg"/>
</dbReference>